<keyword evidence="3" id="KW-0560">Oxidoreductase</keyword>
<name>A0A4R7T8S1_9ACTN</name>
<keyword evidence="8" id="KW-1185">Reference proteome</keyword>
<keyword evidence="2 5" id="KW-0479">Metal-binding</keyword>
<keyword evidence="4 5" id="KW-0408">Iron</keyword>
<dbReference type="Gene3D" id="3.60.130.10">
    <property type="entry name" value="Clavaminate synthase-like"/>
    <property type="match status" value="1"/>
</dbReference>
<dbReference type="EMBL" id="SOCE01000001">
    <property type="protein sequence ID" value="TDU87736.1"/>
    <property type="molecule type" value="Genomic_DNA"/>
</dbReference>
<reference evidence="7 8" key="1">
    <citation type="submission" date="2019-03" db="EMBL/GenBank/DDBJ databases">
        <title>Genomic Encyclopedia of Type Strains, Phase III (KMG-III): the genomes of soil and plant-associated and newly described type strains.</title>
        <authorList>
            <person name="Whitman W."/>
        </authorList>
    </citation>
    <scope>NUCLEOTIDE SEQUENCE [LARGE SCALE GENOMIC DNA]</scope>
    <source>
        <strain evidence="7 8">VKM Ac-2575</strain>
    </source>
</reference>
<evidence type="ECO:0000313" key="8">
    <source>
        <dbReference type="Proteomes" id="UP000295151"/>
    </source>
</evidence>
<dbReference type="Proteomes" id="UP000295151">
    <property type="component" value="Unassembled WGS sequence"/>
</dbReference>
<evidence type="ECO:0000256" key="1">
    <source>
        <dbReference type="ARBA" id="ARBA00008425"/>
    </source>
</evidence>
<comment type="caution">
    <text evidence="7">The sequence shown here is derived from an EMBL/GenBank/DDBJ whole genome shotgun (WGS) entry which is preliminary data.</text>
</comment>
<feature type="domain" description="TauD/TfdA-like" evidence="6">
    <location>
        <begin position="77"/>
        <end position="309"/>
    </location>
</feature>
<evidence type="ECO:0000256" key="2">
    <source>
        <dbReference type="ARBA" id="ARBA00022723"/>
    </source>
</evidence>
<sequence length="331" mass="35786">MNSLLQQVFEARAAGPVILGPADHELAEQVARRVVSDGDGWVNSEAWLNAARDGYHDLPAVLRKALAEFRRDSGPGGAFLVRGLPVDESAVPDTPAYSGSVQKEGTIPAALLTLIASGLGDPAAFLAEKSGALVHDVVPVPGSEAFQGNEGSVMLSFHNENAFHAHRPDYVLLLCLRADHERVAGLRVSCIRKALDKLSKECVEALFRPIYITAPPPSFGDAGELTEPHGILSGAPDDPDLLVDFAATKPLGPDAVEAMRELQRTLAATADTIYLEPGDLAIVDNRVSVHGRTSFTPRYDGRDRWLQRTFSLRDLRSSRHLRPADSHVMIR</sequence>
<dbReference type="InterPro" id="IPR014503">
    <property type="entry name" value="Clavaminate_syn-like"/>
</dbReference>
<comment type="similarity">
    <text evidence="1">Belongs to the clavaminate synthase family.</text>
</comment>
<dbReference type="AlphaFoldDB" id="A0A4R7T8S1"/>
<feature type="binding site" evidence="5">
    <location>
        <position position="160"/>
    </location>
    <ligand>
        <name>Fe cation</name>
        <dbReference type="ChEBI" id="CHEBI:24875"/>
    </ligand>
</feature>
<dbReference type="GO" id="GO:0016491">
    <property type="term" value="F:oxidoreductase activity"/>
    <property type="evidence" value="ECO:0007669"/>
    <property type="project" value="UniProtKB-KW"/>
</dbReference>
<dbReference type="RefSeq" id="WP_133977464.1">
    <property type="nucleotide sequence ID" value="NZ_SOCE01000001.1"/>
</dbReference>
<feature type="binding site" evidence="5">
    <location>
        <position position="290"/>
    </location>
    <ligand>
        <name>Fe cation</name>
        <dbReference type="ChEBI" id="CHEBI:24875"/>
    </ligand>
</feature>
<dbReference type="OrthoDB" id="3872700at2"/>
<evidence type="ECO:0000256" key="3">
    <source>
        <dbReference type="ARBA" id="ARBA00023002"/>
    </source>
</evidence>
<evidence type="ECO:0000256" key="5">
    <source>
        <dbReference type="PIRSR" id="PIRSR019543-2"/>
    </source>
</evidence>
<gene>
    <name evidence="7" type="ORF">EV138_1264</name>
</gene>
<dbReference type="PIRSF" id="PIRSF019543">
    <property type="entry name" value="Clavaminate_syn"/>
    <property type="match status" value="1"/>
</dbReference>
<protein>
    <submittedName>
        <fullName evidence="7">L-asparagine oxygenase</fullName>
    </submittedName>
</protein>
<dbReference type="SUPFAM" id="SSF51197">
    <property type="entry name" value="Clavaminate synthase-like"/>
    <property type="match status" value="1"/>
</dbReference>
<dbReference type="InterPro" id="IPR003819">
    <property type="entry name" value="TauD/TfdA-like"/>
</dbReference>
<dbReference type="Pfam" id="PF02668">
    <property type="entry name" value="TauD"/>
    <property type="match status" value="1"/>
</dbReference>
<accession>A0A4R7T8S1</accession>
<organism evidence="7 8">
    <name type="scientific">Kribbella voronezhensis</name>
    <dbReference type="NCBI Taxonomy" id="2512212"/>
    <lineage>
        <taxon>Bacteria</taxon>
        <taxon>Bacillati</taxon>
        <taxon>Actinomycetota</taxon>
        <taxon>Actinomycetes</taxon>
        <taxon>Propionibacteriales</taxon>
        <taxon>Kribbellaceae</taxon>
        <taxon>Kribbella</taxon>
    </lineage>
</organism>
<feature type="binding site" evidence="5">
    <location>
        <position position="158"/>
    </location>
    <ligand>
        <name>Fe cation</name>
        <dbReference type="ChEBI" id="CHEBI:24875"/>
    </ligand>
</feature>
<evidence type="ECO:0000313" key="7">
    <source>
        <dbReference type="EMBL" id="TDU87736.1"/>
    </source>
</evidence>
<proteinExistence type="inferred from homology"/>
<dbReference type="GO" id="GO:0005506">
    <property type="term" value="F:iron ion binding"/>
    <property type="evidence" value="ECO:0007669"/>
    <property type="project" value="InterPro"/>
</dbReference>
<dbReference type="InterPro" id="IPR042098">
    <property type="entry name" value="TauD-like_sf"/>
</dbReference>
<evidence type="ECO:0000256" key="4">
    <source>
        <dbReference type="ARBA" id="ARBA00023004"/>
    </source>
</evidence>
<evidence type="ECO:0000259" key="6">
    <source>
        <dbReference type="Pfam" id="PF02668"/>
    </source>
</evidence>